<dbReference type="Proteomes" id="UP000007041">
    <property type="component" value="Chromosome"/>
</dbReference>
<accession>E3PWW8</accession>
<reference evidence="3" key="1">
    <citation type="journal article" date="2010" name="BMC Genomics">
        <title>Clostridium sticklandii, a specialist in amino acid degradation:revisiting its metabolism through its genome sequence.</title>
        <authorList>
            <person name="Fonknechten N."/>
            <person name="Chaussonnerie S."/>
            <person name="Tricot S."/>
            <person name="Lajus A."/>
            <person name="Andreesen J.R."/>
            <person name="Perchat N."/>
            <person name="Pelletier E."/>
            <person name="Gouyvenoux M."/>
            <person name="Barbe V."/>
            <person name="Salanoubat M."/>
            <person name="Le Paslier D."/>
            <person name="Weissenbach J."/>
            <person name="Cohen G.N."/>
            <person name="Kreimeyer A."/>
        </authorList>
    </citation>
    <scope>NUCLEOTIDE SEQUENCE [LARGE SCALE GENOMIC DNA]</scope>
    <source>
        <strain evidence="3">ATCC 12662 / DSM 519 / JCM 1433 / CCUG 9281 / NCIMB 10654 / HF</strain>
    </source>
</reference>
<proteinExistence type="predicted"/>
<gene>
    <name evidence="2" type="ordered locus">CLOST_0807</name>
</gene>
<keyword evidence="3" id="KW-1185">Reference proteome</keyword>
<feature type="domain" description="Schlafen AlbA-2" evidence="1">
    <location>
        <begin position="18"/>
        <end position="57"/>
    </location>
</feature>
<organism evidence="2 3">
    <name type="scientific">Acetoanaerobium sticklandii (strain ATCC 12662 / DSM 519 / JCM 1433 / CCUG 9281 / NCIMB 10654 / HF)</name>
    <name type="common">Clostridium sticklandii</name>
    <dbReference type="NCBI Taxonomy" id="499177"/>
    <lineage>
        <taxon>Bacteria</taxon>
        <taxon>Bacillati</taxon>
        <taxon>Bacillota</taxon>
        <taxon>Clostridia</taxon>
        <taxon>Peptostreptococcales</taxon>
        <taxon>Filifactoraceae</taxon>
        <taxon>Acetoanaerobium</taxon>
    </lineage>
</organism>
<evidence type="ECO:0000313" key="3">
    <source>
        <dbReference type="Proteomes" id="UP000007041"/>
    </source>
</evidence>
<sequence>MAEVKETDRKSGIMSLYESESVELNEAYTQEVKKEVVAFANTNGGKIYIGVQDNGVIF</sequence>
<name>E3PWW8_ACESD</name>
<dbReference type="EMBL" id="FP565809">
    <property type="protein sequence ID" value="CBH20933.1"/>
    <property type="molecule type" value="Genomic_DNA"/>
</dbReference>
<evidence type="ECO:0000259" key="1">
    <source>
        <dbReference type="Pfam" id="PF04326"/>
    </source>
</evidence>
<dbReference type="InterPro" id="IPR038461">
    <property type="entry name" value="Schlafen_AlbA_2_dom_sf"/>
</dbReference>
<dbReference type="BioCyc" id="CSTI499177:GJE9-851-MONOMER"/>
<protein>
    <recommendedName>
        <fullName evidence="1">Schlafen AlbA-2 domain-containing protein</fullName>
    </recommendedName>
</protein>
<evidence type="ECO:0000313" key="2">
    <source>
        <dbReference type="EMBL" id="CBH20933.1"/>
    </source>
</evidence>
<dbReference type="KEGG" id="cst:CLOST_0807"/>
<dbReference type="STRING" id="1511.CLOST_0807"/>
<dbReference type="HOGENOM" id="CLU_2971553_0_0_9"/>
<dbReference type="AlphaFoldDB" id="E3PWW8"/>
<dbReference type="InterPro" id="IPR007421">
    <property type="entry name" value="Schlafen_AlbA_2_dom"/>
</dbReference>
<dbReference type="Gene3D" id="3.30.950.30">
    <property type="entry name" value="Schlafen, AAA domain"/>
    <property type="match status" value="1"/>
</dbReference>
<dbReference type="Pfam" id="PF04326">
    <property type="entry name" value="SLFN_AlbA_2"/>
    <property type="match status" value="1"/>
</dbReference>